<feature type="compositionally biased region" description="Low complexity" evidence="1">
    <location>
        <begin position="203"/>
        <end position="217"/>
    </location>
</feature>
<sequence>MPRRWSIEERHFLHLAKNEYYLSWPQLTRLFALAFPHASDNGVLLTADQLERQYESRHIENKRMWRGEIVRATYTPEQEGDRDEARHLIRTAAATDGMVLQHVPQVGNSQGGSDVAIAGAAGQASYPSIASSSASSSSSRAPPYTIPAWNASQSPSMLPPAASRLVPFIPSESDAGNGSFARSATGNRSTHGNYNANSASMGSPVTPSRVRTTPTGPLNASSSRIAQQRQENLRADREGAGSFYSTYDNPLYGNTSTSTPNVSPVRRNPLQDRAAANLATRHPDDTTDGTSRPAAMPTSRAVSREAGSPQQGAGGRV</sequence>
<keyword evidence="3" id="KW-1185">Reference proteome</keyword>
<protein>
    <submittedName>
        <fullName evidence="2">Uncharacterized protein</fullName>
    </submittedName>
</protein>
<dbReference type="HOGENOM" id="CLU_877242_0_0_1"/>
<accession>M2WHJ3</accession>
<proteinExistence type="predicted"/>
<feature type="compositionally biased region" description="Polar residues" evidence="1">
    <location>
        <begin position="243"/>
        <end position="262"/>
    </location>
</feature>
<organism evidence="2 3">
    <name type="scientific">Dothistroma septosporum (strain NZE10 / CBS 128990)</name>
    <name type="common">Red band needle blight fungus</name>
    <name type="synonym">Mycosphaerella pini</name>
    <dbReference type="NCBI Taxonomy" id="675120"/>
    <lineage>
        <taxon>Eukaryota</taxon>
        <taxon>Fungi</taxon>
        <taxon>Dikarya</taxon>
        <taxon>Ascomycota</taxon>
        <taxon>Pezizomycotina</taxon>
        <taxon>Dothideomycetes</taxon>
        <taxon>Dothideomycetidae</taxon>
        <taxon>Mycosphaerellales</taxon>
        <taxon>Mycosphaerellaceae</taxon>
        <taxon>Dothistroma</taxon>
    </lineage>
</organism>
<feature type="region of interest" description="Disordered" evidence="1">
    <location>
        <begin position="175"/>
        <end position="317"/>
    </location>
</feature>
<dbReference type="Proteomes" id="UP000016933">
    <property type="component" value="Unassembled WGS sequence"/>
</dbReference>
<evidence type="ECO:0000256" key="1">
    <source>
        <dbReference type="SAM" id="MobiDB-lite"/>
    </source>
</evidence>
<name>M2WHJ3_DOTSN</name>
<evidence type="ECO:0000313" key="3">
    <source>
        <dbReference type="Proteomes" id="UP000016933"/>
    </source>
</evidence>
<feature type="compositionally biased region" description="Polar residues" evidence="1">
    <location>
        <begin position="218"/>
        <end position="230"/>
    </location>
</feature>
<dbReference type="AlphaFoldDB" id="M2WHJ3"/>
<dbReference type="EMBL" id="KB446548">
    <property type="protein sequence ID" value="EME38067.1"/>
    <property type="molecule type" value="Genomic_DNA"/>
</dbReference>
<gene>
    <name evidence="2" type="ORF">DOTSEDRAFT_29665</name>
</gene>
<reference evidence="2 3" key="2">
    <citation type="journal article" date="2012" name="PLoS Pathog.">
        <title>Diverse lifestyles and strategies of plant pathogenesis encoded in the genomes of eighteen Dothideomycetes fungi.</title>
        <authorList>
            <person name="Ohm R.A."/>
            <person name="Feau N."/>
            <person name="Henrissat B."/>
            <person name="Schoch C.L."/>
            <person name="Horwitz B.A."/>
            <person name="Barry K.W."/>
            <person name="Condon B.J."/>
            <person name="Copeland A.C."/>
            <person name="Dhillon B."/>
            <person name="Glaser F."/>
            <person name="Hesse C.N."/>
            <person name="Kosti I."/>
            <person name="LaButti K."/>
            <person name="Lindquist E.A."/>
            <person name="Lucas S."/>
            <person name="Salamov A.A."/>
            <person name="Bradshaw R.E."/>
            <person name="Ciuffetti L."/>
            <person name="Hamelin R.C."/>
            <person name="Kema G.H.J."/>
            <person name="Lawrence C."/>
            <person name="Scott J.A."/>
            <person name="Spatafora J.W."/>
            <person name="Turgeon B.G."/>
            <person name="de Wit P.J.G.M."/>
            <person name="Zhong S."/>
            <person name="Goodwin S.B."/>
            <person name="Grigoriev I.V."/>
        </authorList>
    </citation>
    <scope>NUCLEOTIDE SEQUENCE [LARGE SCALE GENOMIC DNA]</scope>
    <source>
        <strain evidence="3">NZE10 / CBS 128990</strain>
    </source>
</reference>
<feature type="compositionally biased region" description="Polar residues" evidence="1">
    <location>
        <begin position="175"/>
        <end position="201"/>
    </location>
</feature>
<reference evidence="3" key="1">
    <citation type="journal article" date="2012" name="PLoS Genet.">
        <title>The genomes of the fungal plant pathogens Cladosporium fulvum and Dothistroma septosporum reveal adaptation to different hosts and lifestyles but also signatures of common ancestry.</title>
        <authorList>
            <person name="de Wit P.J.G.M."/>
            <person name="van der Burgt A."/>
            <person name="Oekmen B."/>
            <person name="Stergiopoulos I."/>
            <person name="Abd-Elsalam K.A."/>
            <person name="Aerts A.L."/>
            <person name="Bahkali A.H."/>
            <person name="Beenen H.G."/>
            <person name="Chettri P."/>
            <person name="Cox M.P."/>
            <person name="Datema E."/>
            <person name="de Vries R.P."/>
            <person name="Dhillon B."/>
            <person name="Ganley A.R."/>
            <person name="Griffiths S.A."/>
            <person name="Guo Y."/>
            <person name="Hamelin R.C."/>
            <person name="Henrissat B."/>
            <person name="Kabir M.S."/>
            <person name="Jashni M.K."/>
            <person name="Kema G."/>
            <person name="Klaubauf S."/>
            <person name="Lapidus A."/>
            <person name="Levasseur A."/>
            <person name="Lindquist E."/>
            <person name="Mehrabi R."/>
            <person name="Ohm R.A."/>
            <person name="Owen T.J."/>
            <person name="Salamov A."/>
            <person name="Schwelm A."/>
            <person name="Schijlen E."/>
            <person name="Sun H."/>
            <person name="van den Burg H.A."/>
            <person name="van Ham R.C.H.J."/>
            <person name="Zhang S."/>
            <person name="Goodwin S.B."/>
            <person name="Grigoriev I.V."/>
            <person name="Collemare J."/>
            <person name="Bradshaw R.E."/>
        </authorList>
    </citation>
    <scope>NUCLEOTIDE SEQUENCE [LARGE SCALE GENOMIC DNA]</scope>
    <source>
        <strain evidence="3">NZE10 / CBS 128990</strain>
    </source>
</reference>
<evidence type="ECO:0000313" key="2">
    <source>
        <dbReference type="EMBL" id="EME38067.1"/>
    </source>
</evidence>